<feature type="binding site" evidence="4">
    <location>
        <position position="281"/>
    </location>
    <ligand>
        <name>allantoate</name>
        <dbReference type="ChEBI" id="CHEBI:17536"/>
    </ligand>
</feature>
<reference evidence="6" key="1">
    <citation type="submission" date="2021-01" db="EMBL/GenBank/DDBJ databases">
        <title>Whole genome shotgun sequence of Planobispora takensis NBRC 109077.</title>
        <authorList>
            <person name="Komaki H."/>
            <person name="Tamura T."/>
        </authorList>
    </citation>
    <scope>NUCLEOTIDE SEQUENCE</scope>
    <source>
        <strain evidence="6">NBRC 109077</strain>
    </source>
</reference>
<dbReference type="NCBIfam" id="TIGR01879">
    <property type="entry name" value="hydantase"/>
    <property type="match status" value="1"/>
</dbReference>
<dbReference type="InterPro" id="IPR010158">
    <property type="entry name" value="Amidase_Cbmase"/>
</dbReference>
<dbReference type="GO" id="GO:0016813">
    <property type="term" value="F:hydrolase activity, acting on carbon-nitrogen (but not peptide) bonds, in linear amidines"/>
    <property type="evidence" value="ECO:0007669"/>
    <property type="project" value="InterPro"/>
</dbReference>
<feature type="binding site" evidence="3">
    <location>
        <position position="185"/>
    </location>
    <ligand>
        <name>Zn(2+)</name>
        <dbReference type="ChEBI" id="CHEBI:29105"/>
        <label>1</label>
    </ligand>
</feature>
<dbReference type="SUPFAM" id="SSF55031">
    <property type="entry name" value="Bacterial exopeptidase dimerisation domain"/>
    <property type="match status" value="1"/>
</dbReference>
<proteinExistence type="inferred from homology"/>
<feature type="binding site" evidence="3">
    <location>
        <position position="74"/>
    </location>
    <ligand>
        <name>Zn(2+)</name>
        <dbReference type="ChEBI" id="CHEBI:29105"/>
        <label>1</label>
    </ligand>
</feature>
<accession>A0A8J3WU62</accession>
<evidence type="ECO:0000313" key="6">
    <source>
        <dbReference type="EMBL" id="GII01163.1"/>
    </source>
</evidence>
<organism evidence="6 7">
    <name type="scientific">Planobispora takensis</name>
    <dbReference type="NCBI Taxonomy" id="1367882"/>
    <lineage>
        <taxon>Bacteria</taxon>
        <taxon>Bacillati</taxon>
        <taxon>Actinomycetota</taxon>
        <taxon>Actinomycetes</taxon>
        <taxon>Streptosporangiales</taxon>
        <taxon>Streptosporangiaceae</taxon>
        <taxon>Planobispora</taxon>
    </lineage>
</organism>
<keyword evidence="3" id="KW-0862">Zinc</keyword>
<dbReference type="Pfam" id="PF01546">
    <property type="entry name" value="Peptidase_M20"/>
    <property type="match status" value="2"/>
</dbReference>
<evidence type="ECO:0000256" key="5">
    <source>
        <dbReference type="SAM" id="MobiDB-lite"/>
    </source>
</evidence>
<dbReference type="Gene3D" id="3.30.70.360">
    <property type="match status" value="1"/>
</dbReference>
<feature type="binding site" evidence="4">
    <location>
        <position position="210"/>
    </location>
    <ligand>
        <name>allantoate</name>
        <dbReference type="ChEBI" id="CHEBI:17536"/>
    </ligand>
</feature>
<keyword evidence="2 6" id="KW-0378">Hydrolase</keyword>
<feature type="binding site" evidence="3">
    <location>
        <position position="411"/>
    </location>
    <ligand>
        <name>Zn(2+)</name>
        <dbReference type="ChEBI" id="CHEBI:29105"/>
        <label>2</label>
    </ligand>
</feature>
<keyword evidence="3" id="KW-0479">Metal-binding</keyword>
<feature type="binding site" evidence="4">
    <location>
        <position position="268"/>
    </location>
    <ligand>
        <name>allantoate</name>
        <dbReference type="ChEBI" id="CHEBI:17536"/>
    </ligand>
</feature>
<dbReference type="InterPro" id="IPR036264">
    <property type="entry name" value="Bact_exopeptidase_dim_dom"/>
</dbReference>
<sequence>MFDEMWGAIEHLGRDGRTGGYLRDAWSPADLELREWFRQEAERRGLDLEQDRNGNLWAWRGDPSAGDGVVTGSHLDSVRQGGAFDGPLGVVSAFAALDLLDERGAELARPLGIACFTDEEGARFGVPCMGSRLLTGALEPDRARGLTDDAGDSLAEVLRRAGRDPGALGRDEETLRRVGVFVELHVEQGRGLVHSGDPVGVASAIWPHGRWRFDFRGQANHAGTTRLEDRDDPMLPFARTVLQARALAERAGVVATFGRLHVSPGNANAVPGLVSAWLDARGGDERAVRALVEELTAFSGAEVSTESWTPAVDFGEVLRDRLATVIGTALARRTTAPETAAPDLAVPAPDGGEPRPDGEAGRVPVSPGEAGRGQGRVPVLPTGAGHDAGILAAAGVPSAMVFVRNPTGISHSPEEHAERSDCRLGVAALAAVLEDLCRS</sequence>
<dbReference type="PIRSF" id="PIRSF001235">
    <property type="entry name" value="Amidase_carbamoylase"/>
    <property type="match status" value="1"/>
</dbReference>
<evidence type="ECO:0000256" key="2">
    <source>
        <dbReference type="ARBA" id="ARBA00022801"/>
    </source>
</evidence>
<keyword evidence="7" id="KW-1185">Reference proteome</keyword>
<comment type="similarity">
    <text evidence="1">Belongs to the peptidase M20 family.</text>
</comment>
<evidence type="ECO:0000313" key="7">
    <source>
        <dbReference type="Proteomes" id="UP000634476"/>
    </source>
</evidence>
<protein>
    <submittedName>
        <fullName evidence="6">Zn-dependent hydrolase</fullName>
    </submittedName>
</protein>
<dbReference type="AlphaFoldDB" id="A0A8J3WU62"/>
<evidence type="ECO:0000256" key="1">
    <source>
        <dbReference type="ARBA" id="ARBA00006153"/>
    </source>
</evidence>
<dbReference type="PANTHER" id="PTHR32494:SF5">
    <property type="entry name" value="ALLANTOATE AMIDOHYDROLASE"/>
    <property type="match status" value="1"/>
</dbReference>
<dbReference type="PANTHER" id="PTHR32494">
    <property type="entry name" value="ALLANTOATE DEIMINASE-RELATED"/>
    <property type="match status" value="1"/>
</dbReference>
<dbReference type="GO" id="GO:0046872">
    <property type="term" value="F:metal ion binding"/>
    <property type="evidence" value="ECO:0007669"/>
    <property type="project" value="UniProtKB-KW"/>
</dbReference>
<dbReference type="NCBIfam" id="NF006770">
    <property type="entry name" value="PRK09290.1-4"/>
    <property type="match status" value="1"/>
</dbReference>
<name>A0A8J3WU62_9ACTN</name>
<dbReference type="Proteomes" id="UP000634476">
    <property type="component" value="Unassembled WGS sequence"/>
</dbReference>
<comment type="cofactor">
    <cofactor evidence="3">
        <name>Zn(2+)</name>
        <dbReference type="ChEBI" id="CHEBI:29105"/>
    </cofactor>
    <text evidence="3">Binds 2 Zn(2+) ions per subunit.</text>
</comment>
<dbReference type="Gene3D" id="3.40.630.10">
    <property type="entry name" value="Zn peptidases"/>
    <property type="match status" value="2"/>
</dbReference>
<evidence type="ECO:0000256" key="3">
    <source>
        <dbReference type="PIRSR" id="PIRSR001235-1"/>
    </source>
</evidence>
<feature type="region of interest" description="Disordered" evidence="5">
    <location>
        <begin position="334"/>
        <end position="373"/>
    </location>
</feature>
<feature type="binding site" evidence="3">
    <location>
        <position position="120"/>
    </location>
    <ligand>
        <name>Zn(2+)</name>
        <dbReference type="ChEBI" id="CHEBI:29105"/>
        <label>2</label>
    </ligand>
</feature>
<dbReference type="InterPro" id="IPR002933">
    <property type="entry name" value="Peptidase_M20"/>
</dbReference>
<gene>
    <name evidence="6" type="ORF">Pta02_31710</name>
</gene>
<feature type="binding site" evidence="3">
    <location>
        <position position="85"/>
    </location>
    <ligand>
        <name>Zn(2+)</name>
        <dbReference type="ChEBI" id="CHEBI:29105"/>
        <label>1</label>
    </ligand>
</feature>
<evidence type="ECO:0000256" key="4">
    <source>
        <dbReference type="PIRSR" id="PIRSR001235-2"/>
    </source>
</evidence>
<dbReference type="EMBL" id="BOOK01000021">
    <property type="protein sequence ID" value="GII01163.1"/>
    <property type="molecule type" value="Genomic_DNA"/>
</dbReference>
<dbReference type="SUPFAM" id="SSF53187">
    <property type="entry name" value="Zn-dependent exopeptidases"/>
    <property type="match status" value="1"/>
</dbReference>
<feature type="binding site" evidence="3">
    <location>
        <position position="85"/>
    </location>
    <ligand>
        <name>Zn(2+)</name>
        <dbReference type="ChEBI" id="CHEBI:29105"/>
        <label>2</label>
    </ligand>
</feature>
<comment type="caution">
    <text evidence="6">The sequence shown here is derived from an EMBL/GenBank/DDBJ whole genome shotgun (WGS) entry which is preliminary data.</text>
</comment>